<evidence type="ECO:0000259" key="4">
    <source>
        <dbReference type="PROSITE" id="PS50102"/>
    </source>
</evidence>
<feature type="coiled-coil region" evidence="3">
    <location>
        <begin position="55"/>
        <end position="99"/>
    </location>
</feature>
<keyword evidence="6" id="KW-1185">Reference proteome</keyword>
<gene>
    <name evidence="5" type="ORF">SAPINGB_P003817</name>
</gene>
<dbReference type="GO" id="GO:0008143">
    <property type="term" value="F:poly(A) binding"/>
    <property type="evidence" value="ECO:0007669"/>
    <property type="project" value="TreeGrafter"/>
</dbReference>
<dbReference type="Proteomes" id="UP000398389">
    <property type="component" value="Unassembled WGS sequence"/>
</dbReference>
<evidence type="ECO:0000256" key="3">
    <source>
        <dbReference type="SAM" id="Coils"/>
    </source>
</evidence>
<protein>
    <recommendedName>
        <fullName evidence="4">RRM domain-containing protein</fullName>
    </recommendedName>
</protein>
<evidence type="ECO:0000256" key="1">
    <source>
        <dbReference type="ARBA" id="ARBA00022884"/>
    </source>
</evidence>
<dbReference type="RefSeq" id="XP_031854423.1">
    <property type="nucleotide sequence ID" value="XM_031998532.1"/>
</dbReference>
<reference evidence="5 6" key="1">
    <citation type="submission" date="2019-09" db="EMBL/GenBank/DDBJ databases">
        <authorList>
            <person name="Brejova B."/>
        </authorList>
    </citation>
    <scope>NUCLEOTIDE SEQUENCE [LARGE SCALE GENOMIC DNA]</scope>
</reference>
<dbReference type="Gene3D" id="3.30.70.330">
    <property type="match status" value="1"/>
</dbReference>
<dbReference type="CDD" id="cd12306">
    <property type="entry name" value="RRM_II_PABPs"/>
    <property type="match status" value="1"/>
</dbReference>
<dbReference type="InterPro" id="IPR012677">
    <property type="entry name" value="Nucleotide-bd_a/b_plait_sf"/>
</dbReference>
<dbReference type="EMBL" id="CABVLU010000003">
    <property type="protein sequence ID" value="VVT53921.1"/>
    <property type="molecule type" value="Genomic_DNA"/>
</dbReference>
<dbReference type="SMART" id="SM00360">
    <property type="entry name" value="RRM"/>
    <property type="match status" value="1"/>
</dbReference>
<proteinExistence type="predicted"/>
<evidence type="ECO:0000256" key="2">
    <source>
        <dbReference type="PROSITE-ProRule" id="PRU00176"/>
    </source>
</evidence>
<dbReference type="OrthoDB" id="4726at2759"/>
<dbReference type="GeneID" id="43582632"/>
<accession>A0A5E8BSB7</accession>
<organism evidence="5 6">
    <name type="scientific">Magnusiomyces paraingens</name>
    <dbReference type="NCBI Taxonomy" id="2606893"/>
    <lineage>
        <taxon>Eukaryota</taxon>
        <taxon>Fungi</taxon>
        <taxon>Dikarya</taxon>
        <taxon>Ascomycota</taxon>
        <taxon>Saccharomycotina</taxon>
        <taxon>Dipodascomycetes</taxon>
        <taxon>Dipodascales</taxon>
        <taxon>Dipodascaceae</taxon>
        <taxon>Magnusiomyces</taxon>
    </lineage>
</organism>
<dbReference type="PROSITE" id="PS50102">
    <property type="entry name" value="RRM"/>
    <property type="match status" value="1"/>
</dbReference>
<dbReference type="GO" id="GO:0005737">
    <property type="term" value="C:cytoplasm"/>
    <property type="evidence" value="ECO:0007669"/>
    <property type="project" value="TreeGrafter"/>
</dbReference>
<evidence type="ECO:0000313" key="6">
    <source>
        <dbReference type="Proteomes" id="UP000398389"/>
    </source>
</evidence>
<feature type="domain" description="RRM" evidence="4">
    <location>
        <begin position="104"/>
        <end position="181"/>
    </location>
</feature>
<dbReference type="AlphaFoldDB" id="A0A5E8BSB7"/>
<dbReference type="PANTHER" id="PTHR23236:SF12">
    <property type="entry name" value="EUKARYOTIC INITIATION FACTOR 4B-RELATED"/>
    <property type="match status" value="1"/>
</dbReference>
<dbReference type="Pfam" id="PF00076">
    <property type="entry name" value="RRM_1"/>
    <property type="match status" value="1"/>
</dbReference>
<dbReference type="InterPro" id="IPR000504">
    <property type="entry name" value="RRM_dom"/>
</dbReference>
<keyword evidence="1 2" id="KW-0694">RNA-binding</keyword>
<dbReference type="SUPFAM" id="SSF54928">
    <property type="entry name" value="RNA-binding domain, RBD"/>
    <property type="match status" value="1"/>
</dbReference>
<evidence type="ECO:0000313" key="5">
    <source>
        <dbReference type="EMBL" id="VVT53921.1"/>
    </source>
</evidence>
<sequence length="226" mass="24976">MSEQIQSFAETQQITSAPEIASVPVTEAATDIVMDSDKKVRIATDFYDCLFSNSYSQEEEDVDLMKARLKELEVEAERLQAMQAELQKESQDLAAEDKKDIDARSIYVGNVDYGTTPEELQAHFQSCGTINRVTIVCDKFSGHPKGFAYIEFAEPALVPQALVLNDSVFRGRPLKIVPKRTNLPSFMLRGRGGFGPRGRGGRGGYFGRGGGYRGGFRGRGRGMSPY</sequence>
<dbReference type="InterPro" id="IPR035979">
    <property type="entry name" value="RBD_domain_sf"/>
</dbReference>
<dbReference type="PANTHER" id="PTHR23236">
    <property type="entry name" value="EUKARYOTIC TRANSLATION INITIATION FACTOR 4B/4H"/>
    <property type="match status" value="1"/>
</dbReference>
<keyword evidence="3" id="KW-0175">Coiled coil</keyword>
<name>A0A5E8BSB7_9ASCO</name>